<dbReference type="Gene3D" id="3.30.1640.30">
    <property type="match status" value="1"/>
</dbReference>
<evidence type="ECO:0000256" key="12">
    <source>
        <dbReference type="RuleBase" id="RU363034"/>
    </source>
</evidence>
<keyword evidence="9" id="KW-1015">Disulfide bond</keyword>
<keyword evidence="8" id="KW-0391">Immunity</keyword>
<keyword evidence="3" id="KW-0399">Innate immunity</keyword>
<evidence type="ECO:0000259" key="14">
    <source>
        <dbReference type="PROSITE" id="PS50240"/>
    </source>
</evidence>
<keyword evidence="2 13" id="KW-0964">Secreted</keyword>
<evidence type="ECO:0000256" key="13">
    <source>
        <dbReference type="RuleBase" id="RU366078"/>
    </source>
</evidence>
<keyword evidence="5 13" id="KW-0732">Signal</keyword>
<dbReference type="InterPro" id="IPR018114">
    <property type="entry name" value="TRYPSIN_HIS"/>
</dbReference>
<evidence type="ECO:0000313" key="16">
    <source>
        <dbReference type="EnsemblMetazoa" id="AFUN003564-PA"/>
    </source>
</evidence>
<evidence type="ECO:0000256" key="5">
    <source>
        <dbReference type="ARBA" id="ARBA00022729"/>
    </source>
</evidence>
<sequence length="370" mass="41294">MLVARYTMRWLVRSIVSFSLVLVAVGESLNSGDACKTPSGTAGICEPVRNCSYVRKILQSPDFSHYDTEYLETLKCGAMKIPMRSRPLPLLCCPKFDNLRSCGAQNIGNRIYFGEETERGAHPWAGLLFYDVGRNRTLPKCGGSLVTERYVITAAHCTVDKPNWKLLYVRFNEFNTSSTDNCTTIEDTDEVICREDYAVESIVPHPEYNMHNNARPNDICILRLATDVTFNEYILPLCLPFDLDIQNLPVADEMFTVTGWGETEDRRPSDVQLHVDLPGLDNSECNSVYAIANVTLTDSQLCIGGLNGSDSCRGDSGGPLMRNVAGIWHLVGVVSFGARFCGTKNLPGVYTNVAKYLDWMETVMFVEQYL</sequence>
<evidence type="ECO:0000256" key="1">
    <source>
        <dbReference type="ARBA" id="ARBA00004613"/>
    </source>
</evidence>
<dbReference type="PROSITE" id="PS00135">
    <property type="entry name" value="TRYPSIN_SER"/>
    <property type="match status" value="1"/>
</dbReference>
<dbReference type="SMART" id="SM00680">
    <property type="entry name" value="CLIP"/>
    <property type="match status" value="1"/>
</dbReference>
<dbReference type="SUPFAM" id="SSF50494">
    <property type="entry name" value="Trypsin-like serine proteases"/>
    <property type="match status" value="1"/>
</dbReference>
<evidence type="ECO:0000256" key="6">
    <source>
        <dbReference type="ARBA" id="ARBA00022801"/>
    </source>
</evidence>
<dbReference type="STRING" id="62324.A0A182RBJ9"/>
<dbReference type="InterPro" id="IPR038565">
    <property type="entry name" value="CLIP_sf"/>
</dbReference>
<comment type="subcellular location">
    <subcellularLocation>
        <location evidence="1 13">Secreted</location>
    </subcellularLocation>
</comment>
<dbReference type="Pfam" id="PF12032">
    <property type="entry name" value="CLIP"/>
    <property type="match status" value="1"/>
</dbReference>
<feature type="domain" description="Peptidase S1" evidence="14">
    <location>
        <begin position="111"/>
        <end position="365"/>
    </location>
</feature>
<dbReference type="FunFam" id="2.40.10.10:FF:000028">
    <property type="entry name" value="Serine protease easter"/>
    <property type="match status" value="1"/>
</dbReference>
<evidence type="ECO:0000256" key="7">
    <source>
        <dbReference type="ARBA" id="ARBA00022825"/>
    </source>
</evidence>
<dbReference type="InterPro" id="IPR001314">
    <property type="entry name" value="Peptidase_S1A"/>
</dbReference>
<dbReference type="AlphaFoldDB" id="A0A182RBJ9"/>
<dbReference type="InterPro" id="IPR001254">
    <property type="entry name" value="Trypsin_dom"/>
</dbReference>
<dbReference type="CDD" id="cd00190">
    <property type="entry name" value="Tryp_SPc"/>
    <property type="match status" value="1"/>
</dbReference>
<evidence type="ECO:0000256" key="11">
    <source>
        <dbReference type="ARBA" id="ARBA00024195"/>
    </source>
</evidence>
<feature type="domain" description="Clip" evidence="15">
    <location>
        <begin position="34"/>
        <end position="93"/>
    </location>
</feature>
<dbReference type="PROSITE" id="PS00134">
    <property type="entry name" value="TRYPSIN_HIS"/>
    <property type="match status" value="1"/>
</dbReference>
<dbReference type="VEuPathDB" id="VectorBase:AFUN003564"/>
<evidence type="ECO:0000259" key="15">
    <source>
        <dbReference type="PROSITE" id="PS51888"/>
    </source>
</evidence>
<dbReference type="PROSITE" id="PS50240">
    <property type="entry name" value="TRYPSIN_DOM"/>
    <property type="match status" value="1"/>
</dbReference>
<dbReference type="GO" id="GO:0004252">
    <property type="term" value="F:serine-type endopeptidase activity"/>
    <property type="evidence" value="ECO:0007669"/>
    <property type="project" value="UniProtKB-UniRule"/>
</dbReference>
<evidence type="ECO:0000256" key="3">
    <source>
        <dbReference type="ARBA" id="ARBA00022588"/>
    </source>
</evidence>
<dbReference type="SMART" id="SM00020">
    <property type="entry name" value="Tryp_SPc"/>
    <property type="match status" value="1"/>
</dbReference>
<reference evidence="16" key="1">
    <citation type="submission" date="2020-05" db="UniProtKB">
        <authorList>
            <consortium name="EnsemblMetazoa"/>
        </authorList>
    </citation>
    <scope>IDENTIFICATION</scope>
    <source>
        <strain evidence="16">FUMOZ</strain>
    </source>
</reference>
<feature type="chain" id="PRO_5023977136" description="CLIP domain-containing serine protease" evidence="13">
    <location>
        <begin position="27"/>
        <end position="370"/>
    </location>
</feature>
<dbReference type="PRINTS" id="PR00722">
    <property type="entry name" value="CHYMOTRYPSIN"/>
</dbReference>
<dbReference type="FunFam" id="2.40.10.10:FF:000002">
    <property type="entry name" value="Transmembrane protease serine"/>
    <property type="match status" value="1"/>
</dbReference>
<organism evidence="16">
    <name type="scientific">Anopheles funestus</name>
    <name type="common">African malaria mosquito</name>
    <dbReference type="NCBI Taxonomy" id="62324"/>
    <lineage>
        <taxon>Eukaryota</taxon>
        <taxon>Metazoa</taxon>
        <taxon>Ecdysozoa</taxon>
        <taxon>Arthropoda</taxon>
        <taxon>Hexapoda</taxon>
        <taxon>Insecta</taxon>
        <taxon>Pterygota</taxon>
        <taxon>Neoptera</taxon>
        <taxon>Endopterygota</taxon>
        <taxon>Diptera</taxon>
        <taxon>Nematocera</taxon>
        <taxon>Culicoidea</taxon>
        <taxon>Culicidae</taxon>
        <taxon>Anophelinae</taxon>
        <taxon>Anopheles</taxon>
    </lineage>
</organism>
<protein>
    <recommendedName>
        <fullName evidence="13">CLIP domain-containing serine protease</fullName>
        <ecNumber evidence="12">3.4.21.-</ecNumber>
    </recommendedName>
</protein>
<keyword evidence="6 12" id="KW-0378">Hydrolase</keyword>
<evidence type="ECO:0000256" key="9">
    <source>
        <dbReference type="ARBA" id="ARBA00023157"/>
    </source>
</evidence>
<keyword evidence="10" id="KW-0325">Glycoprotein</keyword>
<dbReference type="EnsemblMetazoa" id="AFUN003564-RA">
    <property type="protein sequence ID" value="AFUN003564-PA"/>
    <property type="gene ID" value="AFUN003564"/>
</dbReference>
<dbReference type="GO" id="GO:0045087">
    <property type="term" value="P:innate immune response"/>
    <property type="evidence" value="ECO:0007669"/>
    <property type="project" value="UniProtKB-KW"/>
</dbReference>
<dbReference type="InterPro" id="IPR022700">
    <property type="entry name" value="CLIP"/>
</dbReference>
<dbReference type="PROSITE" id="PS51888">
    <property type="entry name" value="CLIP"/>
    <property type="match status" value="1"/>
</dbReference>
<evidence type="ECO:0000256" key="8">
    <source>
        <dbReference type="ARBA" id="ARBA00022859"/>
    </source>
</evidence>
<dbReference type="Gene3D" id="2.40.10.10">
    <property type="entry name" value="Trypsin-like serine proteases"/>
    <property type="match status" value="2"/>
</dbReference>
<evidence type="ECO:0000256" key="2">
    <source>
        <dbReference type="ARBA" id="ARBA00022525"/>
    </source>
</evidence>
<dbReference type="InterPro" id="IPR051487">
    <property type="entry name" value="Ser/Thr_Proteases_Immune/Dev"/>
</dbReference>
<evidence type="ECO:0000256" key="10">
    <source>
        <dbReference type="ARBA" id="ARBA00023180"/>
    </source>
</evidence>
<evidence type="ECO:0000256" key="4">
    <source>
        <dbReference type="ARBA" id="ARBA00022670"/>
    </source>
</evidence>
<dbReference type="InterPro" id="IPR009003">
    <property type="entry name" value="Peptidase_S1_PA"/>
</dbReference>
<dbReference type="PANTHER" id="PTHR24256">
    <property type="entry name" value="TRYPTASE-RELATED"/>
    <property type="match status" value="1"/>
</dbReference>
<dbReference type="GO" id="GO:0006508">
    <property type="term" value="P:proteolysis"/>
    <property type="evidence" value="ECO:0007669"/>
    <property type="project" value="UniProtKB-KW"/>
</dbReference>
<comment type="domain">
    <text evidence="13">The clip domain consists of 35-55 residues which are 'knitted' together usually by 3 conserved disulfide bonds forming a clip-like compact structure.</text>
</comment>
<dbReference type="InterPro" id="IPR043504">
    <property type="entry name" value="Peptidase_S1_PA_chymotrypsin"/>
</dbReference>
<comment type="similarity">
    <text evidence="11 13">Belongs to the peptidase S1 family. CLIP subfamily.</text>
</comment>
<name>A0A182RBJ9_ANOFN</name>
<proteinExistence type="inferred from homology"/>
<accession>A0A182RBJ9</accession>
<dbReference type="Pfam" id="PF00089">
    <property type="entry name" value="Trypsin"/>
    <property type="match status" value="1"/>
</dbReference>
<keyword evidence="7 12" id="KW-0720">Serine protease</keyword>
<dbReference type="VEuPathDB" id="VectorBase:AFUN2_002598"/>
<feature type="signal peptide" evidence="13">
    <location>
        <begin position="1"/>
        <end position="26"/>
    </location>
</feature>
<keyword evidence="4 12" id="KW-0645">Protease</keyword>
<dbReference type="EC" id="3.4.21.-" evidence="12"/>
<dbReference type="GO" id="GO:0005576">
    <property type="term" value="C:extracellular region"/>
    <property type="evidence" value="ECO:0007669"/>
    <property type="project" value="UniProtKB-SubCell"/>
</dbReference>
<dbReference type="InterPro" id="IPR033116">
    <property type="entry name" value="TRYPSIN_SER"/>
</dbReference>